<dbReference type="EMBL" id="JAJJMA010251302">
    <property type="protein sequence ID" value="MCL7043848.1"/>
    <property type="molecule type" value="Genomic_DNA"/>
</dbReference>
<keyword evidence="2" id="KW-1185">Reference proteome</keyword>
<evidence type="ECO:0000313" key="1">
    <source>
        <dbReference type="EMBL" id="MCL7043848.1"/>
    </source>
</evidence>
<protein>
    <submittedName>
        <fullName evidence="1">Uncharacterized protein</fullName>
    </submittedName>
</protein>
<name>A0AA41VMA7_PAPNU</name>
<feature type="non-terminal residue" evidence="1">
    <location>
        <position position="61"/>
    </location>
</feature>
<sequence length="61" mass="6854">HKGYESGSTEFVSDDTLAVLSICSMISYLDATFRHFAGYSDEHLAIYLYVLPNFSGICFFC</sequence>
<gene>
    <name evidence="1" type="ORF">MKW94_020817</name>
</gene>
<dbReference type="AlphaFoldDB" id="A0AA41VMA7"/>
<reference evidence="1" key="1">
    <citation type="submission" date="2022-03" db="EMBL/GenBank/DDBJ databases">
        <title>A functionally conserved STORR gene fusion in Papaver species that diverged 16.8 million years ago.</title>
        <authorList>
            <person name="Catania T."/>
        </authorList>
    </citation>
    <scope>NUCLEOTIDE SEQUENCE</scope>
    <source>
        <strain evidence="1">S-191538</strain>
    </source>
</reference>
<evidence type="ECO:0000313" key="2">
    <source>
        <dbReference type="Proteomes" id="UP001177140"/>
    </source>
</evidence>
<dbReference type="Proteomes" id="UP001177140">
    <property type="component" value="Unassembled WGS sequence"/>
</dbReference>
<comment type="caution">
    <text evidence="1">The sequence shown here is derived from an EMBL/GenBank/DDBJ whole genome shotgun (WGS) entry which is preliminary data.</text>
</comment>
<accession>A0AA41VMA7</accession>
<proteinExistence type="predicted"/>
<organism evidence="1 2">
    <name type="scientific">Papaver nudicaule</name>
    <name type="common">Iceland poppy</name>
    <dbReference type="NCBI Taxonomy" id="74823"/>
    <lineage>
        <taxon>Eukaryota</taxon>
        <taxon>Viridiplantae</taxon>
        <taxon>Streptophyta</taxon>
        <taxon>Embryophyta</taxon>
        <taxon>Tracheophyta</taxon>
        <taxon>Spermatophyta</taxon>
        <taxon>Magnoliopsida</taxon>
        <taxon>Ranunculales</taxon>
        <taxon>Papaveraceae</taxon>
        <taxon>Papaveroideae</taxon>
        <taxon>Papaver</taxon>
    </lineage>
</organism>